<dbReference type="GO" id="GO:0043937">
    <property type="term" value="P:regulation of sporulation"/>
    <property type="evidence" value="ECO:0007669"/>
    <property type="project" value="InterPro"/>
</dbReference>
<sequence length="69" mass="8372">MNCQTLKRRIERKRKELDQMFRSSSETGLTTGAIYRKSCELDRLIVTYMRLNQQLELDFPDYQPWPLCR</sequence>
<keyword evidence="2" id="KW-1185">Reference proteome</keyword>
<dbReference type="InterPro" id="IPR036638">
    <property type="entry name" value="HLH_DNA-bd_sf"/>
</dbReference>
<dbReference type="Gene3D" id="4.10.280.10">
    <property type="entry name" value="Helix-loop-helix DNA-binding domain"/>
    <property type="match status" value="1"/>
</dbReference>
<organism evidence="1 2">
    <name type="scientific">Heliophilum fasciatum</name>
    <dbReference type="NCBI Taxonomy" id="35700"/>
    <lineage>
        <taxon>Bacteria</taxon>
        <taxon>Bacillati</taxon>
        <taxon>Bacillota</taxon>
        <taxon>Clostridia</taxon>
        <taxon>Eubacteriales</taxon>
        <taxon>Heliobacteriaceae</taxon>
        <taxon>Heliophilum</taxon>
    </lineage>
</organism>
<dbReference type="OrthoDB" id="2084348at2"/>
<dbReference type="EMBL" id="SLXT01000010">
    <property type="protein sequence ID" value="TCP64318.1"/>
    <property type="molecule type" value="Genomic_DNA"/>
</dbReference>
<dbReference type="SUPFAM" id="SSF140500">
    <property type="entry name" value="BAS1536-like"/>
    <property type="match status" value="1"/>
</dbReference>
<protein>
    <submittedName>
        <fullName evidence="1">Spo0E like sporulation regulatory protein</fullName>
    </submittedName>
</protein>
<proteinExistence type="predicted"/>
<comment type="caution">
    <text evidence="1">The sequence shown here is derived from an EMBL/GenBank/DDBJ whole genome shotgun (WGS) entry which is preliminary data.</text>
</comment>
<accession>A0A4R2RMX6</accession>
<dbReference type="Pfam" id="PF09388">
    <property type="entry name" value="SpoOE-like"/>
    <property type="match status" value="1"/>
</dbReference>
<dbReference type="GO" id="GO:0046983">
    <property type="term" value="F:protein dimerization activity"/>
    <property type="evidence" value="ECO:0007669"/>
    <property type="project" value="InterPro"/>
</dbReference>
<dbReference type="RefSeq" id="WP_131919060.1">
    <property type="nucleotide sequence ID" value="NZ_JAOQNU010000010.1"/>
</dbReference>
<evidence type="ECO:0000313" key="2">
    <source>
        <dbReference type="Proteomes" id="UP000294813"/>
    </source>
</evidence>
<name>A0A4R2RMX6_9FIRM</name>
<dbReference type="InterPro" id="IPR018540">
    <property type="entry name" value="Spo0E-like"/>
</dbReference>
<dbReference type="InterPro" id="IPR037208">
    <property type="entry name" value="Spo0E-like_sf"/>
</dbReference>
<dbReference type="AlphaFoldDB" id="A0A4R2RMX6"/>
<gene>
    <name evidence="1" type="ORF">EDD73_11017</name>
</gene>
<evidence type="ECO:0000313" key="1">
    <source>
        <dbReference type="EMBL" id="TCP64318.1"/>
    </source>
</evidence>
<dbReference type="Proteomes" id="UP000294813">
    <property type="component" value="Unassembled WGS sequence"/>
</dbReference>
<reference evidence="1 2" key="1">
    <citation type="submission" date="2019-03" db="EMBL/GenBank/DDBJ databases">
        <title>Genomic Encyclopedia of Type Strains, Phase IV (KMG-IV): sequencing the most valuable type-strain genomes for metagenomic binning, comparative biology and taxonomic classification.</title>
        <authorList>
            <person name="Goeker M."/>
        </authorList>
    </citation>
    <scope>NUCLEOTIDE SEQUENCE [LARGE SCALE GENOMIC DNA]</scope>
    <source>
        <strain evidence="1 2">DSM 11170</strain>
    </source>
</reference>